<evidence type="ECO:0000313" key="2">
    <source>
        <dbReference type="Proteomes" id="UP001474421"/>
    </source>
</evidence>
<keyword evidence="2" id="KW-1185">Reference proteome</keyword>
<dbReference type="AlphaFoldDB" id="A0AAW1BZB8"/>
<gene>
    <name evidence="1" type="ORF">NXF25_006288</name>
</gene>
<name>A0AAW1BZB8_CROAD</name>
<protein>
    <submittedName>
        <fullName evidence="1">Uncharacterized protein</fullName>
    </submittedName>
</protein>
<proteinExistence type="predicted"/>
<accession>A0AAW1BZB8</accession>
<sequence>MHGFSTRQNQILCVDMNIKALSKKMTT</sequence>
<dbReference type="Proteomes" id="UP001474421">
    <property type="component" value="Unassembled WGS sequence"/>
</dbReference>
<evidence type="ECO:0000313" key="1">
    <source>
        <dbReference type="EMBL" id="KAK9407514.1"/>
    </source>
</evidence>
<dbReference type="EMBL" id="JAOTOJ010000002">
    <property type="protein sequence ID" value="KAK9407514.1"/>
    <property type="molecule type" value="Genomic_DNA"/>
</dbReference>
<comment type="caution">
    <text evidence="1">The sequence shown here is derived from an EMBL/GenBank/DDBJ whole genome shotgun (WGS) entry which is preliminary data.</text>
</comment>
<organism evidence="1 2">
    <name type="scientific">Crotalus adamanteus</name>
    <name type="common">Eastern diamondback rattlesnake</name>
    <dbReference type="NCBI Taxonomy" id="8729"/>
    <lineage>
        <taxon>Eukaryota</taxon>
        <taxon>Metazoa</taxon>
        <taxon>Chordata</taxon>
        <taxon>Craniata</taxon>
        <taxon>Vertebrata</taxon>
        <taxon>Euteleostomi</taxon>
        <taxon>Lepidosauria</taxon>
        <taxon>Squamata</taxon>
        <taxon>Bifurcata</taxon>
        <taxon>Unidentata</taxon>
        <taxon>Episquamata</taxon>
        <taxon>Toxicofera</taxon>
        <taxon>Serpentes</taxon>
        <taxon>Colubroidea</taxon>
        <taxon>Viperidae</taxon>
        <taxon>Crotalinae</taxon>
        <taxon>Crotalus</taxon>
    </lineage>
</organism>
<reference evidence="1 2" key="1">
    <citation type="journal article" date="2024" name="Proc. Natl. Acad. Sci. U.S.A.">
        <title>The genetic regulatory architecture and epigenomic basis for age-related changes in rattlesnake venom.</title>
        <authorList>
            <person name="Hogan M.P."/>
            <person name="Holding M.L."/>
            <person name="Nystrom G.S."/>
            <person name="Colston T.J."/>
            <person name="Bartlett D.A."/>
            <person name="Mason A.J."/>
            <person name="Ellsworth S.A."/>
            <person name="Rautsaw R.M."/>
            <person name="Lawrence K.C."/>
            <person name="Strickland J.L."/>
            <person name="He B."/>
            <person name="Fraser P."/>
            <person name="Margres M.J."/>
            <person name="Gilbert D.M."/>
            <person name="Gibbs H.L."/>
            <person name="Parkinson C.L."/>
            <person name="Rokyta D.R."/>
        </authorList>
    </citation>
    <scope>NUCLEOTIDE SEQUENCE [LARGE SCALE GENOMIC DNA]</scope>
    <source>
        <strain evidence="1">DRR0105</strain>
    </source>
</reference>